<feature type="transmembrane region" description="Helical" evidence="1">
    <location>
        <begin position="94"/>
        <end position="111"/>
    </location>
</feature>
<protein>
    <recommendedName>
        <fullName evidence="4">Transmembrane protein</fullName>
    </recommendedName>
</protein>
<gene>
    <name evidence="2" type="ORF">ACFQZS_17690</name>
</gene>
<keyword evidence="1" id="KW-0472">Membrane</keyword>
<evidence type="ECO:0008006" key="4">
    <source>
        <dbReference type="Google" id="ProtNLM"/>
    </source>
</evidence>
<sequence>MKSRFLFPYPWRKWGVALFIIGLTLSAVHIVFDEYFSGLHHGQMLAGKADLRELVTDIILLTLICGLLLIAFTKEKVEDEHIAQLRLDSLQWSIYFNYIGLIICIVCITNWHMFVGIAAHFIFTPLLFFIIRFRWVVYQSNRLLHSEE</sequence>
<evidence type="ECO:0000313" key="3">
    <source>
        <dbReference type="Proteomes" id="UP001596958"/>
    </source>
</evidence>
<comment type="caution">
    <text evidence="2">The sequence shown here is derived from an EMBL/GenBank/DDBJ whole genome shotgun (WGS) entry which is preliminary data.</text>
</comment>
<organism evidence="2 3">
    <name type="scientific">Mucilaginibacter calamicampi</name>
    <dbReference type="NCBI Taxonomy" id="1302352"/>
    <lineage>
        <taxon>Bacteria</taxon>
        <taxon>Pseudomonadati</taxon>
        <taxon>Bacteroidota</taxon>
        <taxon>Sphingobacteriia</taxon>
        <taxon>Sphingobacteriales</taxon>
        <taxon>Sphingobacteriaceae</taxon>
        <taxon>Mucilaginibacter</taxon>
    </lineage>
</organism>
<feature type="transmembrane region" description="Helical" evidence="1">
    <location>
        <begin position="54"/>
        <end position="73"/>
    </location>
</feature>
<keyword evidence="1" id="KW-1133">Transmembrane helix</keyword>
<dbReference type="Proteomes" id="UP001596958">
    <property type="component" value="Unassembled WGS sequence"/>
</dbReference>
<feature type="transmembrane region" description="Helical" evidence="1">
    <location>
        <begin position="117"/>
        <end position="137"/>
    </location>
</feature>
<keyword evidence="1" id="KW-0812">Transmembrane</keyword>
<dbReference type="EMBL" id="JBHTHU010000022">
    <property type="protein sequence ID" value="MFD0751991.1"/>
    <property type="molecule type" value="Genomic_DNA"/>
</dbReference>
<reference evidence="3" key="1">
    <citation type="journal article" date="2019" name="Int. J. Syst. Evol. Microbiol.">
        <title>The Global Catalogue of Microorganisms (GCM) 10K type strain sequencing project: providing services to taxonomists for standard genome sequencing and annotation.</title>
        <authorList>
            <consortium name="The Broad Institute Genomics Platform"/>
            <consortium name="The Broad Institute Genome Sequencing Center for Infectious Disease"/>
            <person name="Wu L."/>
            <person name="Ma J."/>
        </authorList>
    </citation>
    <scope>NUCLEOTIDE SEQUENCE [LARGE SCALE GENOMIC DNA]</scope>
    <source>
        <strain evidence="3">CCUG 63418</strain>
    </source>
</reference>
<dbReference type="RefSeq" id="WP_377102312.1">
    <property type="nucleotide sequence ID" value="NZ_JBHTHU010000022.1"/>
</dbReference>
<evidence type="ECO:0000313" key="2">
    <source>
        <dbReference type="EMBL" id="MFD0751991.1"/>
    </source>
</evidence>
<name>A0ABW2YZT0_9SPHI</name>
<accession>A0ABW2YZT0</accession>
<keyword evidence="3" id="KW-1185">Reference proteome</keyword>
<proteinExistence type="predicted"/>
<evidence type="ECO:0000256" key="1">
    <source>
        <dbReference type="SAM" id="Phobius"/>
    </source>
</evidence>